<dbReference type="InterPro" id="IPR001465">
    <property type="entry name" value="Malate_synthase_TIM"/>
</dbReference>
<dbReference type="EMBL" id="QXGD01000001">
    <property type="protein sequence ID" value="KAE9258485.1"/>
    <property type="molecule type" value="Genomic_DNA"/>
</dbReference>
<dbReference type="EMBL" id="QXFW01000001">
    <property type="protein sequence ID" value="KAE9031568.1"/>
    <property type="molecule type" value="Genomic_DNA"/>
</dbReference>
<evidence type="ECO:0000313" key="23">
    <source>
        <dbReference type="Proteomes" id="UP000440367"/>
    </source>
</evidence>
<reference evidence="20 21" key="1">
    <citation type="submission" date="2018-08" db="EMBL/GenBank/DDBJ databases">
        <title>Genomic investigation of the strawberry pathogen Phytophthora fragariae indicates pathogenicity is determined by transcriptional variation in three key races.</title>
        <authorList>
            <person name="Adams T.M."/>
            <person name="Armitage A.D."/>
            <person name="Sobczyk M.K."/>
            <person name="Bates H.J."/>
            <person name="Dunwell J.M."/>
            <person name="Nellist C.F."/>
            <person name="Harrison R.J."/>
        </authorList>
    </citation>
    <scope>NUCLEOTIDE SEQUENCE [LARGE SCALE GENOMIC DNA]</scope>
    <source>
        <strain evidence="19 22">A4</strain>
        <strain evidence="18 23">BC-1</strain>
        <strain evidence="17 27">BC-23</strain>
        <strain evidence="16 21">NOV-27</strain>
        <strain evidence="15 24">NOV-5</strain>
        <strain evidence="14 25">NOV-71</strain>
        <strain evidence="11 20">NOV-9</strain>
        <strain evidence="13 28">ONT-3</strain>
        <strain evidence="12 26">SCRP245</strain>
    </source>
</reference>
<dbReference type="InterPro" id="IPR044856">
    <property type="entry name" value="Malate_synth_C_sf"/>
</dbReference>
<dbReference type="Proteomes" id="UP000433483">
    <property type="component" value="Unassembled WGS sequence"/>
</dbReference>
<dbReference type="Proteomes" id="UP000429523">
    <property type="component" value="Unassembled WGS sequence"/>
</dbReference>
<keyword evidence="2" id="KW-0329">Glyoxylate bypass</keyword>
<dbReference type="EMBL" id="QXFX01000005">
    <property type="protein sequence ID" value="KAE9140222.1"/>
    <property type="molecule type" value="Genomic_DNA"/>
</dbReference>
<evidence type="ECO:0000256" key="6">
    <source>
        <dbReference type="PIRSR" id="PIRSR001363-1"/>
    </source>
</evidence>
<feature type="active site" description="Proton acceptor" evidence="6">
    <location>
        <position position="185"/>
    </location>
</feature>
<dbReference type="Proteomes" id="UP000441208">
    <property type="component" value="Unassembled WGS sequence"/>
</dbReference>
<dbReference type="EC" id="2.3.3.9" evidence="1"/>
<evidence type="ECO:0000313" key="13">
    <source>
        <dbReference type="EMBL" id="KAE9140222.1"/>
    </source>
</evidence>
<evidence type="ECO:0000313" key="11">
    <source>
        <dbReference type="EMBL" id="KAE8950126.1"/>
    </source>
</evidence>
<dbReference type="EMBL" id="QXFZ01000005">
    <property type="protein sequence ID" value="KAE9141329.1"/>
    <property type="molecule type" value="Genomic_DNA"/>
</dbReference>
<evidence type="ECO:0000259" key="8">
    <source>
        <dbReference type="Pfam" id="PF01274"/>
    </source>
</evidence>
<dbReference type="Proteomes" id="UP000437068">
    <property type="component" value="Unassembled WGS sequence"/>
</dbReference>
<dbReference type="Pfam" id="PF20659">
    <property type="entry name" value="MS_C"/>
    <property type="match status" value="1"/>
</dbReference>
<gene>
    <name evidence="19" type="ORF">PF001_g655</name>
    <name evidence="18" type="ORF">PF002_g30</name>
    <name evidence="17" type="ORF">PF004_g93</name>
    <name evidence="16" type="ORF">PF005_g714</name>
    <name evidence="15" type="ORF">PF006_g565</name>
    <name evidence="14" type="ORF">PF007_g277</name>
    <name evidence="11" type="ORF">PF009_g338</name>
    <name evidence="13" type="ORF">PF010_g270</name>
    <name evidence="12" type="ORF">PF011_g24</name>
</gene>
<evidence type="ECO:0000313" key="12">
    <source>
        <dbReference type="EMBL" id="KAE9031568.1"/>
    </source>
</evidence>
<dbReference type="GO" id="GO:0004474">
    <property type="term" value="F:malate synthase activity"/>
    <property type="evidence" value="ECO:0007669"/>
    <property type="project" value="UniProtKB-EC"/>
</dbReference>
<evidence type="ECO:0000313" key="16">
    <source>
        <dbReference type="EMBL" id="KAE9237269.1"/>
    </source>
</evidence>
<comment type="caution">
    <text evidence="11">The sequence shown here is derived from an EMBL/GenBank/DDBJ whole genome shotgun (WGS) entry which is preliminary data.</text>
</comment>
<dbReference type="PANTHER" id="PTHR42902:SF2">
    <property type="entry name" value="MALATE SYNTHASE"/>
    <property type="match status" value="1"/>
</dbReference>
<dbReference type="GO" id="GO:0006097">
    <property type="term" value="P:glyoxylate cycle"/>
    <property type="evidence" value="ECO:0007669"/>
    <property type="project" value="UniProtKB-KW"/>
</dbReference>
<evidence type="ECO:0000313" key="25">
    <source>
        <dbReference type="Proteomes" id="UP000441208"/>
    </source>
</evidence>
<accession>A0A6A3G0B8</accession>
<dbReference type="GO" id="GO:0006099">
    <property type="term" value="P:tricarboxylic acid cycle"/>
    <property type="evidence" value="ECO:0007669"/>
    <property type="project" value="UniProtKB-KW"/>
</dbReference>
<comment type="catalytic activity">
    <reaction evidence="5">
        <text>glyoxylate + acetyl-CoA + H2O = (S)-malate + CoA + H(+)</text>
        <dbReference type="Rhea" id="RHEA:18181"/>
        <dbReference type="ChEBI" id="CHEBI:15377"/>
        <dbReference type="ChEBI" id="CHEBI:15378"/>
        <dbReference type="ChEBI" id="CHEBI:15589"/>
        <dbReference type="ChEBI" id="CHEBI:36655"/>
        <dbReference type="ChEBI" id="CHEBI:57287"/>
        <dbReference type="ChEBI" id="CHEBI:57288"/>
        <dbReference type="EC" id="2.3.3.9"/>
    </reaction>
</comment>
<dbReference type="Proteomes" id="UP000476176">
    <property type="component" value="Unassembled WGS sequence"/>
</dbReference>
<dbReference type="InterPro" id="IPR006252">
    <property type="entry name" value="Malate_synthA"/>
</dbReference>
<evidence type="ECO:0000313" key="21">
    <source>
        <dbReference type="Proteomes" id="UP000433483"/>
    </source>
</evidence>
<evidence type="ECO:0000313" key="26">
    <source>
        <dbReference type="Proteomes" id="UP000460718"/>
    </source>
</evidence>
<dbReference type="EMBL" id="QXGB01000015">
    <property type="protein sequence ID" value="KAE9237269.1"/>
    <property type="molecule type" value="Genomic_DNA"/>
</dbReference>
<evidence type="ECO:0000259" key="9">
    <source>
        <dbReference type="Pfam" id="PF20656"/>
    </source>
</evidence>
<dbReference type="Gene3D" id="1.20.1220.12">
    <property type="entry name" value="Malate synthase, domain III"/>
    <property type="match status" value="1"/>
</dbReference>
<keyword evidence="3" id="KW-0816">Tricarboxylic acid cycle</keyword>
<dbReference type="AlphaFoldDB" id="A0A6A3G0B8"/>
<evidence type="ECO:0000313" key="14">
    <source>
        <dbReference type="EMBL" id="KAE9141329.1"/>
    </source>
</evidence>
<dbReference type="Pfam" id="PF20656">
    <property type="entry name" value="MS_N"/>
    <property type="match status" value="1"/>
</dbReference>
<keyword evidence="4" id="KW-0808">Transferase</keyword>
<feature type="region of interest" description="Disordered" evidence="7">
    <location>
        <begin position="1"/>
        <end position="24"/>
    </location>
</feature>
<dbReference type="PIRSF" id="PIRSF001363">
    <property type="entry name" value="Malate_synth"/>
    <property type="match status" value="1"/>
</dbReference>
<evidence type="ECO:0000256" key="7">
    <source>
        <dbReference type="SAM" id="MobiDB-lite"/>
    </source>
</evidence>
<evidence type="ECO:0000313" key="18">
    <source>
        <dbReference type="EMBL" id="KAE9258485.1"/>
    </source>
</evidence>
<feature type="domain" description="Malate synthase TIM barrel" evidence="8">
    <location>
        <begin position="182"/>
        <end position="404"/>
    </location>
</feature>
<evidence type="ECO:0000259" key="10">
    <source>
        <dbReference type="Pfam" id="PF20659"/>
    </source>
</evidence>
<evidence type="ECO:0000313" key="28">
    <source>
        <dbReference type="Proteomes" id="UP000488956"/>
    </source>
</evidence>
<dbReference type="Proteomes" id="UP000488956">
    <property type="component" value="Unassembled WGS sequence"/>
</dbReference>
<feature type="domain" description="Malate synthase N-terminal" evidence="9">
    <location>
        <begin position="42"/>
        <end position="90"/>
    </location>
</feature>
<feature type="active site" description="Proton donor" evidence="6">
    <location>
        <position position="470"/>
    </location>
</feature>
<evidence type="ECO:0000256" key="2">
    <source>
        <dbReference type="ARBA" id="ARBA00022435"/>
    </source>
</evidence>
<evidence type="ECO:0000313" key="15">
    <source>
        <dbReference type="EMBL" id="KAE9155501.1"/>
    </source>
</evidence>
<name>A0A6A3G0B8_9STRA</name>
<evidence type="ECO:0000256" key="1">
    <source>
        <dbReference type="ARBA" id="ARBA00012636"/>
    </source>
</evidence>
<evidence type="ECO:0000256" key="3">
    <source>
        <dbReference type="ARBA" id="ARBA00022532"/>
    </source>
</evidence>
<dbReference type="GO" id="GO:0005737">
    <property type="term" value="C:cytoplasm"/>
    <property type="evidence" value="ECO:0007669"/>
    <property type="project" value="TreeGrafter"/>
</dbReference>
<dbReference type="FunFam" id="1.20.1220.12:FF:000001">
    <property type="entry name" value="Malate synthase"/>
    <property type="match status" value="1"/>
</dbReference>
<feature type="domain" description="Malate synthase C-terminal" evidence="10">
    <location>
        <begin position="437"/>
        <end position="536"/>
    </location>
</feature>
<keyword evidence="21" id="KW-1185">Reference proteome</keyword>
<dbReference type="InterPro" id="IPR011076">
    <property type="entry name" value="Malate_synth_sf"/>
</dbReference>
<organism evidence="11 20">
    <name type="scientific">Phytophthora fragariae</name>
    <dbReference type="NCBI Taxonomy" id="53985"/>
    <lineage>
        <taxon>Eukaryota</taxon>
        <taxon>Sar</taxon>
        <taxon>Stramenopiles</taxon>
        <taxon>Oomycota</taxon>
        <taxon>Peronosporomycetes</taxon>
        <taxon>Peronosporales</taxon>
        <taxon>Peronosporaceae</taxon>
        <taxon>Phytophthora</taxon>
    </lineage>
</organism>
<dbReference type="Proteomes" id="UP000460718">
    <property type="component" value="Unassembled WGS sequence"/>
</dbReference>
<dbReference type="EMBL" id="QXGE01000013">
    <property type="protein sequence ID" value="KAE9329939.1"/>
    <property type="molecule type" value="Genomic_DNA"/>
</dbReference>
<evidence type="ECO:0000313" key="17">
    <source>
        <dbReference type="EMBL" id="KAE9256447.1"/>
    </source>
</evidence>
<dbReference type="EMBL" id="QXGA01000012">
    <property type="protein sequence ID" value="KAE9155501.1"/>
    <property type="molecule type" value="Genomic_DNA"/>
</dbReference>
<dbReference type="OrthoDB" id="4078635at2759"/>
<dbReference type="InterPro" id="IPR048356">
    <property type="entry name" value="MS_N"/>
</dbReference>
<dbReference type="Proteomes" id="UP000440367">
    <property type="component" value="Unassembled WGS sequence"/>
</dbReference>
<evidence type="ECO:0000256" key="4">
    <source>
        <dbReference type="ARBA" id="ARBA00022679"/>
    </source>
</evidence>
<evidence type="ECO:0000256" key="5">
    <source>
        <dbReference type="ARBA" id="ARBA00047918"/>
    </source>
</evidence>
<dbReference type="InterPro" id="IPR048355">
    <property type="entry name" value="MS_C"/>
</dbReference>
<dbReference type="EMBL" id="QXGF01000006">
    <property type="protein sequence ID" value="KAE8950126.1"/>
    <property type="molecule type" value="Genomic_DNA"/>
</dbReference>
<dbReference type="FunFam" id="3.20.20.360:FF:000001">
    <property type="entry name" value="Malate synthase"/>
    <property type="match status" value="1"/>
</dbReference>
<dbReference type="PANTHER" id="PTHR42902">
    <property type="entry name" value="MALATE SYNTHASE"/>
    <property type="match status" value="1"/>
</dbReference>
<protein>
    <recommendedName>
        <fullName evidence="1">malate synthase</fullName>
        <ecNumber evidence="1">2.3.3.9</ecNumber>
    </recommendedName>
</protein>
<dbReference type="EMBL" id="QXGC01000002">
    <property type="protein sequence ID" value="KAE9256447.1"/>
    <property type="molecule type" value="Genomic_DNA"/>
</dbReference>
<dbReference type="InterPro" id="IPR046363">
    <property type="entry name" value="MS_N_TIM-barrel_dom"/>
</dbReference>
<dbReference type="Proteomes" id="UP000440732">
    <property type="component" value="Unassembled WGS sequence"/>
</dbReference>
<evidence type="ECO:0000313" key="19">
    <source>
        <dbReference type="EMBL" id="KAE9329939.1"/>
    </source>
</evidence>
<evidence type="ECO:0000313" key="20">
    <source>
        <dbReference type="Proteomes" id="UP000429523"/>
    </source>
</evidence>
<dbReference type="SUPFAM" id="SSF51645">
    <property type="entry name" value="Malate synthase G"/>
    <property type="match status" value="1"/>
</dbReference>
<proteinExistence type="predicted"/>
<sequence length="561" mass="63102">MERINRLRAQVGASAASPPPPGGSADVFVSLRDASCPQHVYDAVLSPAALEFVAELAAAFQPQVEQLHARRQARRLETEQHGAMPHFLEEMRAIREDETWRIDPQPRALMDRRVDIGDVSPANRELLLRALNSGAQGVQVDFDDGHCPTWNNTIKGHFNVLQAARGLLEVSGQQVVENPALLVIRPRAWNMDESHMLVNGRVVPGALFDFAMHLFHNGKHLFETEMGPFLYLPKLEGYTEAALWRQIFEYTEKMLDLPHGCIKATVLIENIFAVFEMDEILYELRHHSSGLNCGMWDYTASIVVNFRKRPECLLPDRQQYVSMKSDFLRYYMDLLILTCKRRHAPATTGMVPFVLSELPTGISQAEAIEKATSSKGVEALAGSDGALVYDLALVEPVATVFTEKREKIGKAGRSAPLVFDEAFFAEKLLTLPRGDVTLKSVEMNVRVALLYVLHWLYGNGTVVVNGCIEDSATAEISRAQLWQWVYHRVPIADASQRVDAALIAEMLRKVLHEESKRKPHQPQYLEAARQLVFLISTMRFPPAFITTFLQDQEALVESLQH</sequence>
<dbReference type="Pfam" id="PF01274">
    <property type="entry name" value="MS_TIM-barrel"/>
    <property type="match status" value="1"/>
</dbReference>
<dbReference type="Gene3D" id="3.20.20.360">
    <property type="entry name" value="Malate synthase, domain 3"/>
    <property type="match status" value="1"/>
</dbReference>
<evidence type="ECO:0000313" key="27">
    <source>
        <dbReference type="Proteomes" id="UP000476176"/>
    </source>
</evidence>
<evidence type="ECO:0000313" key="24">
    <source>
        <dbReference type="Proteomes" id="UP000440732"/>
    </source>
</evidence>
<evidence type="ECO:0000313" key="22">
    <source>
        <dbReference type="Proteomes" id="UP000437068"/>
    </source>
</evidence>